<sequence length="204" mass="20596">MTRSRLAALAALAVTAGAGVMLCTLVAEPGSWWQGYVSEAGAAGRPYAMVYRLGLVLLALGVALLSRAVRRAGLLLLVAAVLAGTSGVVPCSAGCPLPPYEPTTPTDVIHTAVSILGMAVLAAAMAKTWRAAAGPALRRLTAAALTLTLPLGAALGLTMLLAGRGTAGALLERVLLGVAATWLIGTALLTSTSQEREPVHQALP</sequence>
<feature type="transmembrane region" description="Helical" evidence="1">
    <location>
        <begin position="174"/>
        <end position="191"/>
    </location>
</feature>
<comment type="caution">
    <text evidence="2">The sequence shown here is derived from an EMBL/GenBank/DDBJ whole genome shotgun (WGS) entry which is preliminary data.</text>
</comment>
<feature type="transmembrane region" description="Helical" evidence="1">
    <location>
        <begin position="72"/>
        <end position="89"/>
    </location>
</feature>
<reference evidence="2" key="1">
    <citation type="submission" date="2021-01" db="EMBL/GenBank/DDBJ databases">
        <title>Whole genome shotgun sequence of Actinoplanes tereljensis NBRC 105297.</title>
        <authorList>
            <person name="Komaki H."/>
            <person name="Tamura T."/>
        </authorList>
    </citation>
    <scope>NUCLEOTIDE SEQUENCE</scope>
    <source>
        <strain evidence="2">NBRC 105297</strain>
    </source>
</reference>
<evidence type="ECO:0008006" key="4">
    <source>
        <dbReference type="Google" id="ProtNLM"/>
    </source>
</evidence>
<keyword evidence="1" id="KW-0472">Membrane</keyword>
<feature type="transmembrane region" description="Helical" evidence="1">
    <location>
        <begin position="140"/>
        <end position="162"/>
    </location>
</feature>
<keyword evidence="3" id="KW-1185">Reference proteome</keyword>
<proteinExistence type="predicted"/>
<dbReference type="Pfam" id="PF06197">
    <property type="entry name" value="DUF998"/>
    <property type="match status" value="1"/>
</dbReference>
<dbReference type="AlphaFoldDB" id="A0A919NRU6"/>
<dbReference type="Proteomes" id="UP000623608">
    <property type="component" value="Unassembled WGS sequence"/>
</dbReference>
<feature type="transmembrane region" description="Helical" evidence="1">
    <location>
        <begin position="46"/>
        <end position="65"/>
    </location>
</feature>
<protein>
    <recommendedName>
        <fullName evidence="4">DUF998 domain-containing protein</fullName>
    </recommendedName>
</protein>
<accession>A0A919NRU6</accession>
<organism evidence="2 3">
    <name type="scientific">Paractinoplanes tereljensis</name>
    <dbReference type="NCBI Taxonomy" id="571912"/>
    <lineage>
        <taxon>Bacteria</taxon>
        <taxon>Bacillati</taxon>
        <taxon>Actinomycetota</taxon>
        <taxon>Actinomycetes</taxon>
        <taxon>Micromonosporales</taxon>
        <taxon>Micromonosporaceae</taxon>
        <taxon>Paractinoplanes</taxon>
    </lineage>
</organism>
<evidence type="ECO:0000313" key="2">
    <source>
        <dbReference type="EMBL" id="GIF22437.1"/>
    </source>
</evidence>
<evidence type="ECO:0000313" key="3">
    <source>
        <dbReference type="Proteomes" id="UP000623608"/>
    </source>
</evidence>
<dbReference type="EMBL" id="BOMY01000034">
    <property type="protein sequence ID" value="GIF22437.1"/>
    <property type="molecule type" value="Genomic_DNA"/>
</dbReference>
<gene>
    <name evidence="2" type="ORF">Ate02nite_51670</name>
</gene>
<name>A0A919NRU6_9ACTN</name>
<keyword evidence="1" id="KW-0812">Transmembrane</keyword>
<evidence type="ECO:0000256" key="1">
    <source>
        <dbReference type="SAM" id="Phobius"/>
    </source>
</evidence>
<dbReference type="InterPro" id="IPR009339">
    <property type="entry name" value="DUF998"/>
</dbReference>
<keyword evidence="1" id="KW-1133">Transmembrane helix</keyword>
<feature type="transmembrane region" description="Helical" evidence="1">
    <location>
        <begin position="109"/>
        <end position="128"/>
    </location>
</feature>
<dbReference type="RefSeq" id="WP_203809927.1">
    <property type="nucleotide sequence ID" value="NZ_BOMY01000034.1"/>
</dbReference>